<reference evidence="1" key="2">
    <citation type="journal article" date="2015" name="Fish Shellfish Immunol.">
        <title>Early steps in the European eel (Anguilla anguilla)-Vibrio vulnificus interaction in the gills: Role of the RtxA13 toxin.</title>
        <authorList>
            <person name="Callol A."/>
            <person name="Pajuelo D."/>
            <person name="Ebbesson L."/>
            <person name="Teles M."/>
            <person name="MacKenzie S."/>
            <person name="Amaro C."/>
        </authorList>
    </citation>
    <scope>NUCLEOTIDE SEQUENCE</scope>
</reference>
<sequence>MDSKNIERQKDDKLTDRQQRLWSLQTIQTGK</sequence>
<proteinExistence type="predicted"/>
<dbReference type="EMBL" id="GBXM01087072">
    <property type="protein sequence ID" value="JAH21505.1"/>
    <property type="molecule type" value="Transcribed_RNA"/>
</dbReference>
<name>A0A0E9QZ40_ANGAN</name>
<organism evidence="1">
    <name type="scientific">Anguilla anguilla</name>
    <name type="common">European freshwater eel</name>
    <name type="synonym">Muraena anguilla</name>
    <dbReference type="NCBI Taxonomy" id="7936"/>
    <lineage>
        <taxon>Eukaryota</taxon>
        <taxon>Metazoa</taxon>
        <taxon>Chordata</taxon>
        <taxon>Craniata</taxon>
        <taxon>Vertebrata</taxon>
        <taxon>Euteleostomi</taxon>
        <taxon>Actinopterygii</taxon>
        <taxon>Neopterygii</taxon>
        <taxon>Teleostei</taxon>
        <taxon>Anguilliformes</taxon>
        <taxon>Anguillidae</taxon>
        <taxon>Anguilla</taxon>
    </lineage>
</organism>
<dbReference type="AlphaFoldDB" id="A0A0E9QZ40"/>
<protein>
    <submittedName>
        <fullName evidence="1">Uncharacterized protein</fullName>
    </submittedName>
</protein>
<reference evidence="1" key="1">
    <citation type="submission" date="2014-11" db="EMBL/GenBank/DDBJ databases">
        <authorList>
            <person name="Amaro Gonzalez C."/>
        </authorList>
    </citation>
    <scope>NUCLEOTIDE SEQUENCE</scope>
</reference>
<evidence type="ECO:0000313" key="1">
    <source>
        <dbReference type="EMBL" id="JAH21505.1"/>
    </source>
</evidence>
<accession>A0A0E9QZ40</accession>